<comment type="caution">
    <text evidence="3">The sequence shown here is derived from an EMBL/GenBank/DDBJ whole genome shotgun (WGS) entry which is preliminary data.</text>
</comment>
<dbReference type="Gramene" id="XM_028382063.1">
    <property type="protein sequence ID" value="XP_028237864.1"/>
    <property type="gene ID" value="LOC114417007"/>
</dbReference>
<name>A0A445KF13_GLYSO</name>
<sequence>MGGGGAMRSAAKIAGIGVSKAALRPSALPTEQTVRNASRPTAVTGVSSQSAKSAEVLPTEQTVRNASRPTAVSGVSSQSAKSAEVAPLHTAAAWDDWDFAEDGELVVPRMVFGSVPTLDEAKEATAELKDAIDQVYLCPGSSQYSSPGGQVSALSPTLYGPVNRSCVIDAISDPTAPKHAIQAFHFLSTSREAQAVVASLACDPNVWNAVMENSAVSSFFQSQQSVAGFGAAENSEEVDKLSSCASETVESPEKLEGSAESHPGNMFDDFMGLLQNVKLTVIELVSRLSGFLQNIFPTPDAMREKMSFDADGNTKASFMDSKISMGGTFIGLAVLVIMVIVTKRA</sequence>
<keyword evidence="2" id="KW-1133">Transmembrane helix</keyword>
<feature type="compositionally biased region" description="Polar residues" evidence="1">
    <location>
        <begin position="59"/>
        <end position="80"/>
    </location>
</feature>
<gene>
    <name evidence="3" type="ORF">D0Y65_015861</name>
</gene>
<dbReference type="AlphaFoldDB" id="A0A445KF13"/>
<evidence type="ECO:0000256" key="1">
    <source>
        <dbReference type="SAM" id="MobiDB-lite"/>
    </source>
</evidence>
<protein>
    <submittedName>
        <fullName evidence="3">Uncharacterized protein</fullName>
    </submittedName>
</protein>
<evidence type="ECO:0000256" key="2">
    <source>
        <dbReference type="SAM" id="Phobius"/>
    </source>
</evidence>
<dbReference type="PANTHER" id="PTHR33625:SF4">
    <property type="entry name" value="OS08G0179900 PROTEIN"/>
    <property type="match status" value="1"/>
</dbReference>
<accession>A0A445KF13</accession>
<dbReference type="PANTHER" id="PTHR33625">
    <property type="entry name" value="OS08G0179900 PROTEIN"/>
    <property type="match status" value="1"/>
</dbReference>
<feature type="region of interest" description="Disordered" evidence="1">
    <location>
        <begin position="22"/>
        <end position="80"/>
    </location>
</feature>
<feature type="transmembrane region" description="Helical" evidence="2">
    <location>
        <begin position="323"/>
        <end position="341"/>
    </location>
</feature>
<reference evidence="3 4" key="1">
    <citation type="submission" date="2018-09" db="EMBL/GenBank/DDBJ databases">
        <title>A high-quality reference genome of wild soybean provides a powerful tool to mine soybean genomes.</title>
        <authorList>
            <person name="Xie M."/>
            <person name="Chung C.Y.L."/>
            <person name="Li M.-W."/>
            <person name="Wong F.-L."/>
            <person name="Chan T.-F."/>
            <person name="Lam H.-M."/>
        </authorList>
    </citation>
    <scope>NUCLEOTIDE SEQUENCE [LARGE SCALE GENOMIC DNA]</scope>
    <source>
        <strain evidence="4">cv. W05</strain>
        <tissue evidence="3">Hypocotyl of etiolated seedlings</tissue>
    </source>
</reference>
<feature type="region of interest" description="Disordered" evidence="1">
    <location>
        <begin position="240"/>
        <end position="261"/>
    </location>
</feature>
<feature type="compositionally biased region" description="Polar residues" evidence="1">
    <location>
        <begin position="29"/>
        <end position="52"/>
    </location>
</feature>
<dbReference type="Proteomes" id="UP000289340">
    <property type="component" value="Chromosome 6"/>
</dbReference>
<evidence type="ECO:0000313" key="3">
    <source>
        <dbReference type="EMBL" id="RZC09289.1"/>
    </source>
</evidence>
<organism evidence="3 4">
    <name type="scientific">Glycine soja</name>
    <name type="common">Wild soybean</name>
    <dbReference type="NCBI Taxonomy" id="3848"/>
    <lineage>
        <taxon>Eukaryota</taxon>
        <taxon>Viridiplantae</taxon>
        <taxon>Streptophyta</taxon>
        <taxon>Embryophyta</taxon>
        <taxon>Tracheophyta</taxon>
        <taxon>Spermatophyta</taxon>
        <taxon>Magnoliopsida</taxon>
        <taxon>eudicotyledons</taxon>
        <taxon>Gunneridae</taxon>
        <taxon>Pentapetalae</taxon>
        <taxon>rosids</taxon>
        <taxon>fabids</taxon>
        <taxon>Fabales</taxon>
        <taxon>Fabaceae</taxon>
        <taxon>Papilionoideae</taxon>
        <taxon>50 kb inversion clade</taxon>
        <taxon>NPAAA clade</taxon>
        <taxon>indigoferoid/millettioid clade</taxon>
        <taxon>Phaseoleae</taxon>
        <taxon>Glycine</taxon>
        <taxon>Glycine subgen. Soja</taxon>
    </lineage>
</organism>
<keyword evidence="2" id="KW-0472">Membrane</keyword>
<keyword evidence="4" id="KW-1185">Reference proteome</keyword>
<evidence type="ECO:0000313" key="4">
    <source>
        <dbReference type="Proteomes" id="UP000289340"/>
    </source>
</evidence>
<dbReference type="EMBL" id="QZWG01000006">
    <property type="protein sequence ID" value="RZC09289.1"/>
    <property type="molecule type" value="Genomic_DNA"/>
</dbReference>
<proteinExistence type="predicted"/>
<keyword evidence="2" id="KW-0812">Transmembrane</keyword>